<keyword evidence="4" id="KW-1185">Reference proteome</keyword>
<proteinExistence type="predicted"/>
<dbReference type="GeneID" id="98647907"/>
<feature type="domain" description="NTP pyrophosphohydrolase MazG-like" evidence="2">
    <location>
        <begin position="48"/>
        <end position="109"/>
    </location>
</feature>
<sequence>MSETPQPPSSASTNEGKQQQNALSLSDFQSVIHKMFYEKDQSRGIEGTFMWFMEEVGELSSALRDNTDRENLEEEFADVLAWLATMANVAGVDLEQAVSRKYVQGCPRCHQIVCTCDLAWKP</sequence>
<name>A0ABX5YP48_9PLAN</name>
<feature type="region of interest" description="Disordered" evidence="1">
    <location>
        <begin position="1"/>
        <end position="22"/>
    </location>
</feature>
<dbReference type="Gene3D" id="1.10.287.1080">
    <property type="entry name" value="MazG-like"/>
    <property type="match status" value="1"/>
</dbReference>
<dbReference type="EMBL" id="CP042910">
    <property type="protein sequence ID" value="QEG17514.1"/>
    <property type="molecule type" value="Genomic_DNA"/>
</dbReference>
<accession>A0ABX5YP48</accession>
<dbReference type="RefSeq" id="WP_002647490.1">
    <property type="nucleotide sequence ID" value="NZ_CAXBMG010000045.1"/>
</dbReference>
<dbReference type="PANTHER" id="PTHR42702:SF1">
    <property type="entry name" value="REGULATORY PROTEIN FOR BETA-LACTAMASE"/>
    <property type="match status" value="1"/>
</dbReference>
<organism evidence="3 4">
    <name type="scientific">Gimesia maris</name>
    <dbReference type="NCBI Taxonomy" id="122"/>
    <lineage>
        <taxon>Bacteria</taxon>
        <taxon>Pseudomonadati</taxon>
        <taxon>Planctomycetota</taxon>
        <taxon>Planctomycetia</taxon>
        <taxon>Planctomycetales</taxon>
        <taxon>Planctomycetaceae</taxon>
        <taxon>Gimesia</taxon>
    </lineage>
</organism>
<protein>
    <submittedName>
        <fullName evidence="3">MazG nucleotide pyrophosphohydrolase domain protein</fullName>
    </submittedName>
</protein>
<feature type="compositionally biased region" description="Polar residues" evidence="1">
    <location>
        <begin position="9"/>
        <end position="22"/>
    </location>
</feature>
<reference evidence="3 4" key="1">
    <citation type="submission" date="2019-08" db="EMBL/GenBank/DDBJ databases">
        <title>Deep-cultivation of Planctomycetes and their phenomic and genomic characterization uncovers novel biology.</title>
        <authorList>
            <person name="Wiegand S."/>
            <person name="Jogler M."/>
            <person name="Boedeker C."/>
            <person name="Pinto D."/>
            <person name="Vollmers J."/>
            <person name="Rivas-Marin E."/>
            <person name="Kohn T."/>
            <person name="Peeters S.H."/>
            <person name="Heuer A."/>
            <person name="Rast P."/>
            <person name="Oberbeckmann S."/>
            <person name="Bunk B."/>
            <person name="Jeske O."/>
            <person name="Meyerdierks A."/>
            <person name="Storesund J.E."/>
            <person name="Kallscheuer N."/>
            <person name="Luecker S."/>
            <person name="Lage O.M."/>
            <person name="Pohl T."/>
            <person name="Merkel B.J."/>
            <person name="Hornburger P."/>
            <person name="Mueller R.-W."/>
            <person name="Bruemmer F."/>
            <person name="Labrenz M."/>
            <person name="Spormann A.M."/>
            <person name="Op den Camp H."/>
            <person name="Overmann J."/>
            <person name="Amann R."/>
            <person name="Jetten M.S.M."/>
            <person name="Mascher T."/>
            <person name="Medema M.H."/>
            <person name="Devos D.P."/>
            <person name="Kaster A.-K."/>
            <person name="Ovreas L."/>
            <person name="Rohde M."/>
            <person name="Galperin M.Y."/>
            <person name="Jogler C."/>
        </authorList>
    </citation>
    <scope>NUCLEOTIDE SEQUENCE [LARGE SCALE GENOMIC DNA]</scope>
    <source>
        <strain evidence="3 4">DSM 8797</strain>
    </source>
</reference>
<evidence type="ECO:0000259" key="2">
    <source>
        <dbReference type="Pfam" id="PF03819"/>
    </source>
</evidence>
<dbReference type="Pfam" id="PF03819">
    <property type="entry name" value="MazG"/>
    <property type="match status" value="1"/>
</dbReference>
<evidence type="ECO:0000313" key="3">
    <source>
        <dbReference type="EMBL" id="QEG17514.1"/>
    </source>
</evidence>
<dbReference type="InterPro" id="IPR004518">
    <property type="entry name" value="MazG-like_dom"/>
</dbReference>
<gene>
    <name evidence="3" type="ORF">GmarT_33950</name>
</gene>
<dbReference type="Proteomes" id="UP000322887">
    <property type="component" value="Chromosome"/>
</dbReference>
<dbReference type="CDD" id="cd11535">
    <property type="entry name" value="NTP-PPase_SsMazG"/>
    <property type="match status" value="1"/>
</dbReference>
<evidence type="ECO:0000256" key="1">
    <source>
        <dbReference type="SAM" id="MobiDB-lite"/>
    </source>
</evidence>
<dbReference type="PANTHER" id="PTHR42702">
    <property type="entry name" value="NUCLEOTIDE PYROPHOSPHOHYDROLASE"/>
    <property type="match status" value="1"/>
</dbReference>
<dbReference type="SUPFAM" id="SSF101386">
    <property type="entry name" value="all-alpha NTP pyrophosphatases"/>
    <property type="match status" value="1"/>
</dbReference>
<evidence type="ECO:0000313" key="4">
    <source>
        <dbReference type="Proteomes" id="UP000322887"/>
    </source>
</evidence>